<keyword evidence="2" id="KW-1003">Cell membrane</keyword>
<reference evidence="7 8" key="1">
    <citation type="submission" date="2013-04" db="EMBL/GenBank/DDBJ databases">
        <title>The Genome Sequence of Bacteroides massiliensis dnLKV3.</title>
        <authorList>
            <consortium name="The Broad Institute Genomics Platform"/>
            <consortium name="The Broad Institute Genome Sequencing Center for Infectious Disease"/>
            <person name="Earl A."/>
            <person name="Xavier R."/>
            <person name="Kuhn K."/>
            <person name="Stappenbeck T."/>
            <person name="Walker B."/>
            <person name="Young S."/>
            <person name="Zeng Q."/>
            <person name="Gargeya S."/>
            <person name="Fitzgerald M."/>
            <person name="Haas B."/>
            <person name="Abouelleil A."/>
            <person name="Allen A.W."/>
            <person name="Alvarado L."/>
            <person name="Arachchi H.M."/>
            <person name="Berlin A.M."/>
            <person name="Chapman S.B."/>
            <person name="Gainer-Dewar J."/>
            <person name="Goldberg J."/>
            <person name="Griggs A."/>
            <person name="Gujja S."/>
            <person name="Hansen M."/>
            <person name="Howarth C."/>
            <person name="Imamovic A."/>
            <person name="Ireland A."/>
            <person name="Larimer J."/>
            <person name="McCowan C."/>
            <person name="Murphy C."/>
            <person name="Pearson M."/>
            <person name="Poon T.W."/>
            <person name="Priest M."/>
            <person name="Roberts A."/>
            <person name="Saif S."/>
            <person name="Shea T."/>
            <person name="Sisk P."/>
            <person name="Sykes S."/>
            <person name="Wortman J."/>
            <person name="Nusbaum C."/>
            <person name="Birren B."/>
        </authorList>
    </citation>
    <scope>NUCLEOTIDE SEQUENCE [LARGE SCALE GENOMIC DNA]</scope>
    <source>
        <strain evidence="8">dnLKV3</strain>
    </source>
</reference>
<feature type="transmembrane region" description="Helical" evidence="6">
    <location>
        <begin position="89"/>
        <end position="110"/>
    </location>
</feature>
<dbReference type="OrthoDB" id="813918at2"/>
<feature type="transmembrane region" description="Helical" evidence="6">
    <location>
        <begin position="430"/>
        <end position="452"/>
    </location>
</feature>
<feature type="transmembrane region" description="Helical" evidence="6">
    <location>
        <begin position="374"/>
        <end position="394"/>
    </location>
</feature>
<feature type="transmembrane region" description="Helical" evidence="6">
    <location>
        <begin position="400"/>
        <end position="418"/>
    </location>
</feature>
<comment type="caution">
    <text evidence="7">The sequence shown here is derived from an EMBL/GenBank/DDBJ whole genome shotgun (WGS) entry which is preliminary data.</text>
</comment>
<organism evidence="7 8">
    <name type="scientific">Phocaeicola sartorii</name>
    <dbReference type="NCBI Taxonomy" id="671267"/>
    <lineage>
        <taxon>Bacteria</taxon>
        <taxon>Pseudomonadati</taxon>
        <taxon>Bacteroidota</taxon>
        <taxon>Bacteroidia</taxon>
        <taxon>Bacteroidales</taxon>
        <taxon>Bacteroidaceae</taxon>
        <taxon>Phocaeicola</taxon>
    </lineage>
</organism>
<comment type="subcellular location">
    <subcellularLocation>
        <location evidence="1">Cell membrane</location>
        <topology evidence="1">Multi-pass membrane protein</topology>
    </subcellularLocation>
</comment>
<feature type="transmembrane region" description="Helical" evidence="6">
    <location>
        <begin position="225"/>
        <end position="242"/>
    </location>
</feature>
<proteinExistence type="predicted"/>
<keyword evidence="4 6" id="KW-1133">Transmembrane helix</keyword>
<protein>
    <recommendedName>
        <fullName evidence="9">Polysaccharide biosynthesis protein C-terminal domain-containing protein</fullName>
    </recommendedName>
</protein>
<dbReference type="PANTHER" id="PTHR30250">
    <property type="entry name" value="PST FAMILY PREDICTED COLANIC ACID TRANSPORTER"/>
    <property type="match status" value="1"/>
</dbReference>
<evidence type="ECO:0008006" key="9">
    <source>
        <dbReference type="Google" id="ProtNLM"/>
    </source>
</evidence>
<evidence type="ECO:0000256" key="2">
    <source>
        <dbReference type="ARBA" id="ARBA00022475"/>
    </source>
</evidence>
<evidence type="ECO:0000256" key="1">
    <source>
        <dbReference type="ARBA" id="ARBA00004651"/>
    </source>
</evidence>
<dbReference type="HOGENOM" id="CLU_543657_0_0_10"/>
<dbReference type="AlphaFoldDB" id="R9IK25"/>
<dbReference type="GO" id="GO:0005886">
    <property type="term" value="C:plasma membrane"/>
    <property type="evidence" value="ECO:0007669"/>
    <property type="project" value="UniProtKB-SubCell"/>
</dbReference>
<dbReference type="InterPro" id="IPR050833">
    <property type="entry name" value="Poly_Biosynth_Transport"/>
</dbReference>
<dbReference type="PANTHER" id="PTHR30250:SF26">
    <property type="entry name" value="PSMA PROTEIN"/>
    <property type="match status" value="1"/>
</dbReference>
<dbReference type="GeneID" id="82155655"/>
<evidence type="ECO:0000256" key="3">
    <source>
        <dbReference type="ARBA" id="ARBA00022692"/>
    </source>
</evidence>
<dbReference type="PATRIC" id="fig|1235788.3.peg.928"/>
<feature type="transmembrane region" description="Helical" evidence="6">
    <location>
        <begin position="161"/>
        <end position="178"/>
    </location>
</feature>
<evidence type="ECO:0000313" key="7">
    <source>
        <dbReference type="EMBL" id="EOS14903.1"/>
    </source>
</evidence>
<sequence>MNSKTAILTGVSWTVTLNIVNGIYGFLSVPLLLFLYGKSHYGLIAIALSINLYLRLLDLGFNSTNVKFYSVWMAQGKLDKVKKLFQTSLGFYGLIGLLNAVVLVFIALFSDVIFNISSEESVILRHLILILAGCAFINWYSSSLNQVIMASEQVGWVQRMAVVPKLCQFLILLFVYVFPVPIEVYFLSTCLSVFIVIPFSIVKIKALLAGVSFLPCITNSILKEILPYCMNVFSFGIFQFSMDMLRPVFLGIRISPEAVAEYKIIGSIVTLATMLGGSFMSTVLPSVSKARATNNQNAILRIAYQGTKYISVTLSFCSFGLIVVADELLTAYVGASYLHLVPWLSLWLLVILFGHNQGISSIILAGNDIRALSYSSAVATALGLSVCWFLIPVWGIGGTVIGYLCYCLVQFVFYYFYYWRIKLGLDTLKIFVHSFLIPVLVSSFVCVLILLIQRYVRVSITHLITAVTVKGFIFTLLFAVLHYNITCTEEDRTWIANLLKK</sequence>
<accession>R9IK25</accession>
<feature type="transmembrane region" description="Helical" evidence="6">
    <location>
        <begin position="184"/>
        <end position="204"/>
    </location>
</feature>
<dbReference type="EMBL" id="ASSP01000006">
    <property type="protein sequence ID" value="EOS14903.1"/>
    <property type="molecule type" value="Genomic_DNA"/>
</dbReference>
<feature type="transmembrane region" description="Helical" evidence="6">
    <location>
        <begin position="262"/>
        <end position="285"/>
    </location>
</feature>
<gene>
    <name evidence="7" type="ORF">C802_00920</name>
</gene>
<feature type="transmembrane region" description="Helical" evidence="6">
    <location>
        <begin position="39"/>
        <end position="57"/>
    </location>
</feature>
<dbReference type="STRING" id="1235788.C802_00920"/>
<evidence type="ECO:0000256" key="6">
    <source>
        <dbReference type="SAM" id="Phobius"/>
    </source>
</evidence>
<dbReference type="RefSeq" id="WP_016275354.1">
    <property type="nucleotide sequence ID" value="NZ_CAKOCL010000011.1"/>
</dbReference>
<keyword evidence="5 6" id="KW-0472">Membrane</keyword>
<keyword evidence="8" id="KW-1185">Reference proteome</keyword>
<keyword evidence="3 6" id="KW-0812">Transmembrane</keyword>
<feature type="transmembrane region" description="Helical" evidence="6">
    <location>
        <begin position="122"/>
        <end position="140"/>
    </location>
</feature>
<evidence type="ECO:0000313" key="8">
    <source>
        <dbReference type="Proteomes" id="UP000014200"/>
    </source>
</evidence>
<name>R9IK25_9BACT</name>
<feature type="transmembrane region" description="Helical" evidence="6">
    <location>
        <begin position="458"/>
        <end position="483"/>
    </location>
</feature>
<evidence type="ECO:0000256" key="4">
    <source>
        <dbReference type="ARBA" id="ARBA00022989"/>
    </source>
</evidence>
<dbReference type="Proteomes" id="UP000014200">
    <property type="component" value="Unassembled WGS sequence"/>
</dbReference>
<feature type="transmembrane region" description="Helical" evidence="6">
    <location>
        <begin position="306"/>
        <end position="325"/>
    </location>
</feature>
<feature type="transmembrane region" description="Helical" evidence="6">
    <location>
        <begin position="7"/>
        <end position="27"/>
    </location>
</feature>
<evidence type="ECO:0000256" key="5">
    <source>
        <dbReference type="ARBA" id="ARBA00023136"/>
    </source>
</evidence>